<dbReference type="CDD" id="cd13925">
    <property type="entry name" value="RPF"/>
    <property type="match status" value="1"/>
</dbReference>
<dbReference type="InterPro" id="IPR010618">
    <property type="entry name" value="RPF"/>
</dbReference>
<proteinExistence type="inferred from homology"/>
<dbReference type="Gene3D" id="1.10.530.10">
    <property type="match status" value="1"/>
</dbReference>
<dbReference type="Gene3D" id="2.20.230.10">
    <property type="entry name" value="Resuscitation-promoting factor rpfb"/>
    <property type="match status" value="1"/>
</dbReference>
<keyword evidence="7" id="KW-1185">Reference proteome</keyword>
<protein>
    <submittedName>
        <fullName evidence="6">Transglycosylase family protein</fullName>
    </submittedName>
</protein>
<dbReference type="Pfam" id="PF03990">
    <property type="entry name" value="DUF348"/>
    <property type="match status" value="3"/>
</dbReference>
<keyword evidence="2" id="KW-0732">Signal</keyword>
<evidence type="ECO:0000313" key="6">
    <source>
        <dbReference type="EMBL" id="MFC7341870.1"/>
    </source>
</evidence>
<comment type="caution">
    <text evidence="6">The sequence shown here is derived from an EMBL/GenBank/DDBJ whole genome shotgun (WGS) entry which is preliminary data.</text>
</comment>
<dbReference type="InterPro" id="IPR023346">
    <property type="entry name" value="Lysozyme-like_dom_sf"/>
</dbReference>
<evidence type="ECO:0000256" key="2">
    <source>
        <dbReference type="ARBA" id="ARBA00022729"/>
    </source>
</evidence>
<dbReference type="RefSeq" id="WP_380667163.1">
    <property type="nucleotide sequence ID" value="NZ_JBHTCJ010000004.1"/>
</dbReference>
<dbReference type="Pfam" id="PF06737">
    <property type="entry name" value="Transglycosylas"/>
    <property type="match status" value="1"/>
</dbReference>
<dbReference type="PROSITE" id="PS51109">
    <property type="entry name" value="G5"/>
    <property type="match status" value="1"/>
</dbReference>
<dbReference type="Pfam" id="PF07501">
    <property type="entry name" value="G5"/>
    <property type="match status" value="1"/>
</dbReference>
<accession>A0ABW2LK42</accession>
<feature type="region of interest" description="Disordered" evidence="4">
    <location>
        <begin position="196"/>
        <end position="215"/>
    </location>
</feature>
<organism evidence="6 7">
    <name type="scientific">Saccharopolyspora griseoalba</name>
    <dbReference type="NCBI Taxonomy" id="1431848"/>
    <lineage>
        <taxon>Bacteria</taxon>
        <taxon>Bacillati</taxon>
        <taxon>Actinomycetota</taxon>
        <taxon>Actinomycetes</taxon>
        <taxon>Pseudonocardiales</taxon>
        <taxon>Pseudonocardiaceae</taxon>
        <taxon>Saccharopolyspora</taxon>
    </lineage>
</organism>
<evidence type="ECO:0000256" key="3">
    <source>
        <dbReference type="ARBA" id="ARBA00022801"/>
    </source>
</evidence>
<dbReference type="InterPro" id="IPR011098">
    <property type="entry name" value="G5_dom"/>
</dbReference>
<dbReference type="EMBL" id="JBHTCJ010000004">
    <property type="protein sequence ID" value="MFC7341870.1"/>
    <property type="molecule type" value="Genomic_DNA"/>
</dbReference>
<dbReference type="InterPro" id="IPR007137">
    <property type="entry name" value="DUF348"/>
</dbReference>
<dbReference type="SUPFAM" id="SSF53955">
    <property type="entry name" value="Lysozyme-like"/>
    <property type="match status" value="1"/>
</dbReference>
<comment type="similarity">
    <text evidence="1">Belongs to the transglycosylase family. Rpf subfamily.</text>
</comment>
<sequence length="502" mass="53783">MNGRGEPSHSGLAPQQDNGYWADSFDASTDWFTPVQPTQQHTMVGLLDAPDGQAQTWDAEEHPSFPPGALDITAADVYEALGPDAEDMLATAEVDVNEVIALLNAETVVLPPLDFTELEPEAEPGLQPQRTQTEAITAWKRRFLKGAVAGVLLSLTGSGAAAAAMDKSVTVEVDGKEKTVSTYDDTVGEVLKDEGINVGPHDALSPSPQAEVGHGDKITLDRGRLLKLNIDGEVREEWVRSGTVGQALSALNVNTEGAWISADRSTAVPEDGMELKVRTLKDVTVTDGAGEPKQLTTHAANIGELVKELKLDLGPQDKITPGGDAKIVDGAQIDVDRISSKVVSLTIPVEPPVKEIVDENMLKGEEKVVDPGEAGEKIQFTRITTVNGEEDSRDVVDEKITKQAREKVVRVGGKEPPNSGVWDKLVQCESTGNWSINSGNGYYGGLQFDKQTWDAYGGDQYAEYPHQASREQQIAVAEKVRDARGGSYGAWPACASKLGLPT</sequence>
<evidence type="ECO:0000256" key="1">
    <source>
        <dbReference type="ARBA" id="ARBA00010830"/>
    </source>
</evidence>
<name>A0ABW2LK42_9PSEU</name>
<reference evidence="7" key="1">
    <citation type="journal article" date="2019" name="Int. J. Syst. Evol. Microbiol.">
        <title>The Global Catalogue of Microorganisms (GCM) 10K type strain sequencing project: providing services to taxonomists for standard genome sequencing and annotation.</title>
        <authorList>
            <consortium name="The Broad Institute Genomics Platform"/>
            <consortium name="The Broad Institute Genome Sequencing Center for Infectious Disease"/>
            <person name="Wu L."/>
            <person name="Ma J."/>
        </authorList>
    </citation>
    <scope>NUCLEOTIDE SEQUENCE [LARGE SCALE GENOMIC DNA]</scope>
    <source>
        <strain evidence="7">WLHS5</strain>
    </source>
</reference>
<dbReference type="Proteomes" id="UP001596504">
    <property type="component" value="Unassembled WGS sequence"/>
</dbReference>
<feature type="domain" description="G5" evidence="5">
    <location>
        <begin position="335"/>
        <end position="415"/>
    </location>
</feature>
<dbReference type="SMART" id="SM01208">
    <property type="entry name" value="G5"/>
    <property type="match status" value="1"/>
</dbReference>
<evidence type="ECO:0000256" key="4">
    <source>
        <dbReference type="SAM" id="MobiDB-lite"/>
    </source>
</evidence>
<evidence type="ECO:0000313" key="7">
    <source>
        <dbReference type="Proteomes" id="UP001596504"/>
    </source>
</evidence>
<keyword evidence="3" id="KW-0378">Hydrolase</keyword>
<gene>
    <name evidence="6" type="ORF">ACFQRI_10640</name>
</gene>
<feature type="region of interest" description="Disordered" evidence="4">
    <location>
        <begin position="1"/>
        <end position="25"/>
    </location>
</feature>
<evidence type="ECO:0000259" key="5">
    <source>
        <dbReference type="PROSITE" id="PS51109"/>
    </source>
</evidence>